<dbReference type="InterPro" id="IPR044929">
    <property type="entry name" value="DNA/RNA_non-sp_Endonuclease_sf"/>
</dbReference>
<accession>A0ABT1B2Q7</accession>
<dbReference type="InterPro" id="IPR018524">
    <property type="entry name" value="DNA/RNA_endonuclease_AS"/>
</dbReference>
<comment type="caution">
    <text evidence="11">The sequence shown here is derived from an EMBL/GenBank/DDBJ whole genome shotgun (WGS) entry which is preliminary data.</text>
</comment>
<dbReference type="InterPro" id="IPR040255">
    <property type="entry name" value="Non-specific_endonuclease"/>
</dbReference>
<evidence type="ECO:0000256" key="3">
    <source>
        <dbReference type="ARBA" id="ARBA00022722"/>
    </source>
</evidence>
<evidence type="ECO:0000256" key="4">
    <source>
        <dbReference type="ARBA" id="ARBA00022723"/>
    </source>
</evidence>
<evidence type="ECO:0000256" key="8">
    <source>
        <dbReference type="RuleBase" id="RU366055"/>
    </source>
</evidence>
<dbReference type="GO" id="GO:0004519">
    <property type="term" value="F:endonuclease activity"/>
    <property type="evidence" value="ECO:0007669"/>
    <property type="project" value="UniProtKB-KW"/>
</dbReference>
<keyword evidence="6 8" id="KW-0378">Hydrolase</keyword>
<dbReference type="Proteomes" id="UP001206312">
    <property type="component" value="Unassembled WGS sequence"/>
</dbReference>
<dbReference type="EMBL" id="JAMXIB010000012">
    <property type="protein sequence ID" value="MCO5725713.1"/>
    <property type="molecule type" value="Genomic_DNA"/>
</dbReference>
<reference evidence="11 12" key="1">
    <citation type="submission" date="2022-06" db="EMBL/GenBank/DDBJ databases">
        <authorList>
            <person name="Xuan X."/>
        </authorList>
    </citation>
    <scope>NUCLEOTIDE SEQUENCE [LARGE SCALE GENOMIC DNA]</scope>
    <source>
        <strain evidence="11 12">2V75</strain>
    </source>
</reference>
<comment type="similarity">
    <text evidence="2 8">Belongs to the DNA/RNA non-specific endonuclease family.</text>
</comment>
<proteinExistence type="inferred from homology"/>
<evidence type="ECO:0000313" key="11">
    <source>
        <dbReference type="EMBL" id="MCO5725713.1"/>
    </source>
</evidence>
<feature type="domain" description="DNA/RNA non-specific endonuclease/pyrophosphatase/phosphodiesterase" evidence="10">
    <location>
        <begin position="62"/>
        <end position="255"/>
    </location>
</feature>
<dbReference type="InterPro" id="IPR044925">
    <property type="entry name" value="His-Me_finger_sf"/>
</dbReference>
<evidence type="ECO:0000256" key="7">
    <source>
        <dbReference type="ARBA" id="ARBA00022842"/>
    </source>
</evidence>
<evidence type="ECO:0000256" key="1">
    <source>
        <dbReference type="ARBA" id="ARBA00001946"/>
    </source>
</evidence>
<dbReference type="PANTHER" id="PTHR13966">
    <property type="entry name" value="ENDONUCLEASE RELATED"/>
    <property type="match status" value="1"/>
</dbReference>
<protein>
    <recommendedName>
        <fullName evidence="8">Endonuclease</fullName>
        <ecNumber evidence="8">3.1.30.-</ecNumber>
    </recommendedName>
</protein>
<evidence type="ECO:0000259" key="10">
    <source>
        <dbReference type="SMART" id="SM00892"/>
    </source>
</evidence>
<dbReference type="PANTHER" id="PTHR13966:SF5">
    <property type="entry name" value="ENDONUCLEASE G, MITOCHONDRIAL"/>
    <property type="match status" value="1"/>
</dbReference>
<dbReference type="Pfam" id="PF01223">
    <property type="entry name" value="Endonuclease_NS"/>
    <property type="match status" value="1"/>
</dbReference>
<dbReference type="PROSITE" id="PS01070">
    <property type="entry name" value="NUCLEASE_NON_SPEC"/>
    <property type="match status" value="1"/>
</dbReference>
<dbReference type="RefSeq" id="WP_252742084.1">
    <property type="nucleotide sequence ID" value="NZ_JAMXIB010000012.1"/>
</dbReference>
<evidence type="ECO:0000256" key="2">
    <source>
        <dbReference type="ARBA" id="ARBA00010052"/>
    </source>
</evidence>
<evidence type="ECO:0000256" key="6">
    <source>
        <dbReference type="ARBA" id="ARBA00022801"/>
    </source>
</evidence>
<dbReference type="InterPro" id="IPR020821">
    <property type="entry name" value="ENPP1-3/EXOG-like_nuc-like"/>
</dbReference>
<evidence type="ECO:0000256" key="5">
    <source>
        <dbReference type="ARBA" id="ARBA00022759"/>
    </source>
</evidence>
<keyword evidence="12" id="KW-1185">Reference proteome</keyword>
<evidence type="ECO:0000313" key="12">
    <source>
        <dbReference type="Proteomes" id="UP001206312"/>
    </source>
</evidence>
<dbReference type="EC" id="3.1.30.-" evidence="8"/>
<dbReference type="Gene3D" id="3.40.570.10">
    <property type="entry name" value="Extracellular Endonuclease, subunit A"/>
    <property type="match status" value="1"/>
</dbReference>
<dbReference type="InterPro" id="IPR001604">
    <property type="entry name" value="Endo_G_ENPP1-like_dom"/>
</dbReference>
<dbReference type="CDD" id="cd00091">
    <property type="entry name" value="NUC"/>
    <property type="match status" value="1"/>
</dbReference>
<organism evidence="11 12">
    <name type="scientific">Robiginitalea marina</name>
    <dbReference type="NCBI Taxonomy" id="2954105"/>
    <lineage>
        <taxon>Bacteria</taxon>
        <taxon>Pseudomonadati</taxon>
        <taxon>Bacteroidota</taxon>
        <taxon>Flavobacteriia</taxon>
        <taxon>Flavobacteriales</taxon>
        <taxon>Flavobacteriaceae</taxon>
        <taxon>Robiginitalea</taxon>
    </lineage>
</organism>
<dbReference type="SMART" id="SM00477">
    <property type="entry name" value="NUC"/>
    <property type="match status" value="1"/>
</dbReference>
<evidence type="ECO:0000259" key="9">
    <source>
        <dbReference type="SMART" id="SM00477"/>
    </source>
</evidence>
<keyword evidence="4 8" id="KW-0479">Metal-binding</keyword>
<dbReference type="SUPFAM" id="SSF54060">
    <property type="entry name" value="His-Me finger endonucleases"/>
    <property type="match status" value="1"/>
</dbReference>
<keyword evidence="3 8" id="KW-0540">Nuclease</keyword>
<name>A0ABT1B2Q7_9FLAO</name>
<keyword evidence="5 8" id="KW-0255">Endonuclease</keyword>
<gene>
    <name evidence="11" type="ORF">NG653_12670</name>
</gene>
<dbReference type="SMART" id="SM00892">
    <property type="entry name" value="Endonuclease_NS"/>
    <property type="match status" value="1"/>
</dbReference>
<comment type="cofactor">
    <cofactor evidence="1 8">
        <name>Mg(2+)</name>
        <dbReference type="ChEBI" id="CHEBI:18420"/>
    </cofactor>
</comment>
<keyword evidence="7" id="KW-0460">Magnesium</keyword>
<feature type="domain" description="ENPP1-3/EXOG-like endonuclease/phosphodiesterase" evidence="9">
    <location>
        <begin position="63"/>
        <end position="255"/>
    </location>
</feature>
<sequence length="271" mass="31022">MLRRGLFGDRWTYVLLFVLMTAGFWWLEQQGTEDPYPSPAGAERTDFPREYLPGFSGGELVSHDHYLLSYSEPYEQAAWVAYTLKREHLTTDDRERPFFVEDPKVATRSAHWRNYKASGYDRGHLCPAGDRRFSEAAYNQTFYTSNISPQHPEFNAGVWNELEKQVRRWAREYGQVHVVTGGVLEPGLPRIGEEGVAVPRYFYKVVFRGGGSRVRALGFLIPNEPSGAAPESFLAPLDRLESLTGIDFFAPLPEPVQEALESRVEARHWKF</sequence>